<dbReference type="Proteomes" id="UP000189681">
    <property type="component" value="Unassembled WGS sequence"/>
</dbReference>
<organism evidence="11 12">
    <name type="scientific">Candidatus Brocadia carolinensis</name>
    <dbReference type="NCBI Taxonomy" id="1004156"/>
    <lineage>
        <taxon>Bacteria</taxon>
        <taxon>Pseudomonadati</taxon>
        <taxon>Planctomycetota</taxon>
        <taxon>Candidatus Brocadiia</taxon>
        <taxon>Candidatus Brocadiales</taxon>
        <taxon>Candidatus Brocadiaceae</taxon>
        <taxon>Candidatus Brocadia</taxon>
    </lineage>
</organism>
<dbReference type="InterPro" id="IPR011990">
    <property type="entry name" value="TPR-like_helical_dom_sf"/>
</dbReference>
<evidence type="ECO:0008006" key="13">
    <source>
        <dbReference type="Google" id="ProtNLM"/>
    </source>
</evidence>
<dbReference type="GO" id="GO:0009306">
    <property type="term" value="P:protein secretion"/>
    <property type="evidence" value="ECO:0007669"/>
    <property type="project" value="InterPro"/>
</dbReference>
<dbReference type="Gene3D" id="1.25.40.10">
    <property type="entry name" value="Tetratricopeptide repeat domain"/>
    <property type="match status" value="2"/>
</dbReference>
<evidence type="ECO:0000256" key="8">
    <source>
        <dbReference type="SAM" id="Coils"/>
    </source>
</evidence>
<feature type="region of interest" description="Disordered" evidence="9">
    <location>
        <begin position="212"/>
        <end position="234"/>
    </location>
</feature>
<evidence type="ECO:0000256" key="6">
    <source>
        <dbReference type="ARBA" id="ARBA00023136"/>
    </source>
</evidence>
<feature type="coiled-coil region" evidence="8">
    <location>
        <begin position="851"/>
        <end position="878"/>
    </location>
</feature>
<comment type="subcellular location">
    <subcellularLocation>
        <location evidence="1">Cell membrane</location>
        <topology evidence="1">Multi-pass membrane protein</topology>
    </subcellularLocation>
</comment>
<dbReference type="PANTHER" id="PTHR30161:SF1">
    <property type="entry name" value="FLAGELLAR BIOSYNTHESIS PROTEIN FLHA-RELATED"/>
    <property type="match status" value="1"/>
</dbReference>
<keyword evidence="3" id="KW-1003">Cell membrane</keyword>
<dbReference type="InterPro" id="IPR042196">
    <property type="entry name" value="FHIPEP_4"/>
</dbReference>
<evidence type="ECO:0000256" key="9">
    <source>
        <dbReference type="SAM" id="MobiDB-lite"/>
    </source>
</evidence>
<evidence type="ECO:0000256" key="1">
    <source>
        <dbReference type="ARBA" id="ARBA00004651"/>
    </source>
</evidence>
<keyword evidence="8" id="KW-0175">Coiled coil</keyword>
<dbReference type="GO" id="GO:0044780">
    <property type="term" value="P:bacterial-type flagellum assembly"/>
    <property type="evidence" value="ECO:0007669"/>
    <property type="project" value="TreeGrafter"/>
</dbReference>
<dbReference type="PANTHER" id="PTHR30161">
    <property type="entry name" value="FLAGELLAR EXPORT PROTEIN, MEMBRANE FLHA SUBUNIT-RELATED"/>
    <property type="match status" value="1"/>
</dbReference>
<evidence type="ECO:0000256" key="10">
    <source>
        <dbReference type="SAM" id="Phobius"/>
    </source>
</evidence>
<reference evidence="11 12" key="1">
    <citation type="journal article" date="2017" name="Water Res.">
        <title>Discovery and metagenomic analysis of an anammox bacterial enrichment related to Candidatus "Brocadia caroliniensis" in a full-scale glycerol-fed nitritation-denitritation separate centrate treatment process.</title>
        <authorList>
            <person name="Park H."/>
            <person name="Brotto A.C."/>
            <person name="van Loosdrecht M.C."/>
            <person name="Chandran K."/>
        </authorList>
    </citation>
    <scope>NUCLEOTIDE SEQUENCE [LARGE SCALE GENOMIC DNA]</scope>
    <source>
        <strain evidence="11">26THWARD</strain>
    </source>
</reference>
<feature type="compositionally biased region" description="Polar residues" evidence="9">
    <location>
        <begin position="225"/>
        <end position="234"/>
    </location>
</feature>
<dbReference type="InterPro" id="IPR042193">
    <property type="entry name" value="FHIPEP_3"/>
</dbReference>
<comment type="caution">
    <text evidence="11">The sequence shown here is derived from an EMBL/GenBank/DDBJ whole genome shotgun (WGS) entry which is preliminary data.</text>
</comment>
<dbReference type="InterPro" id="IPR042194">
    <property type="entry name" value="FHIPEP_1"/>
</dbReference>
<dbReference type="SMART" id="SM00028">
    <property type="entry name" value="TPR"/>
    <property type="match status" value="4"/>
</dbReference>
<keyword evidence="7" id="KW-0802">TPR repeat</keyword>
<dbReference type="STRING" id="1004156.AYP45_08915"/>
<name>A0A1V4ATJ7_9BACT</name>
<evidence type="ECO:0000256" key="5">
    <source>
        <dbReference type="ARBA" id="ARBA00022989"/>
    </source>
</evidence>
<accession>A0A1V4ATJ7</accession>
<sequence length="1750" mass="202856">MKLPNIIPSSDLLSQLKGVESGLLQRKRLSTVGLIVGTLQASFLLINSDWFKGLTSIPTIPILSKIPTFVFPIVIVFAIFSFFIMVWSRFWLKESQAPFRYTCSIADFNPILQEHAIEELAWLQHDLQVRLSQRIGRLFLLEEKDAKPKEERINDDTEENLKSHIHISGFYGIRNDQDNSLVIEVMPRVRIGPSGSPETLAQPVKYILDKECPPDDKKPGKALKASTTNPQNRNIAPDQYEQIIERVYFSIATEIYKQIQQDVKKKIDLLPTNYFRAVALFREAEDYAKSNTLDSYEEAMNLYEQANKLLDPSVRPLTNSWFRRPFQKFQRWRARFWAIVRGWEATFLPKCGHIEVMCARTEIGYANMLLSRRFLAGISGQRSNPVYEALPVAERALKRLLALPASLEFGRYDVPGHREALFDAYMTLALSWWNLGSAHKAMKSLLHARQIDPFRTEKDAMYLYVAGEIDFNSISQLHYFQRAIEVLPRFEVAQFSFATEFEFLWRTRPSLERNVAELVVKEYERVLMINPGNIGAWANIGYVYWLLGEDGDIGKARDAYLNGCEYKAIKPATFISELSYGLARLSAEQGDFFEAYKHYVSAVSAQLGQGVYHNPYGYTGYFFQMIEREMLERIIRYKERVESYWNLLKGKDGQKREFTRNVEAFVVNNEIAIDKKEYIIKRLVNLFKDIDTRLTQEEEERVKNITKKEGLGDFAEDFKTSMLEGDKTKDEGKKTKGEILSVLHDDDFSALIEKYLPTQRVTDAVYAFVLTDYGEACYNYWKRSGDRTWRDNACSAYDNAIKCNSHYVIPHYNLALIDSDRSSKELDPVEKLEPRWPDGIFARIEVDVNRLPGCIADAEKAEDEAQKAEDDAKKIDKAVEKVAEISRFQPREDKATKFWDETAKLRDKAAKLRNIAKALLNTATECKENADKLVKQIKDKLGSFLPHSWAVKAFADYEDKEILNLLENKRINWEKELDELHVRAFFTFGIFLSRVKKIEVAQKIFLHIREYFWPEDFNLHQSLGDILDFSEREFRVPLSIEALCKVINNDNFLLQYKINSIEGLNKLLKTPDLYDKLKEKKSIEFSEAVENLAEKTKGDRNKVPFSKLEPERKKNILKLNRFVLEEVYPDETPKGNEVILRKTIERWLAEDPGAYWALEWVSVRKDIFGKQKRHDIFHEALDARGRTEFFYKWVGDQFKEMGERDKALEAYCKAETTKDPRLLLELGRSYVDLGEKDKALETYLKAETTKDPRLLLELGQSYENIEAWKESLKVYQRAKEIDGKETRPVYHKVHYHNRIGRVLWALQRHEEAISEFNAIGIGDWHRNIVDKVIPRTITIEGYRIMKNWLKGQEEACKKEGDQSALRDTREAFLLLVREKYKAFEKKAPPQMHGETSYSVPLVVTPIVIEADDRFFPKEVGWEKTHPLFDKYIPEMRTRIETEMGVKIPGVRIRGAVNLKNSYIIIINEVPIVMGTVELERKYCPNYKAYPGMDKIIGNLQPAFNPQTGQNDGAWIDQRLPEKNQTEKMGLCDHFEYMINHLAAVLRVNLASFLGIQEVNNLLETWQYSGDEKERIKHKELVQKALPDSSAKVRFLQVLQGLVRESVPIINLQSILESFSTNGLKDHEIIRLIEAIRVTLSSVLPGNDKSYNVLTLSPAFEEEIKRWLQRKDGKTFFAILPEQTQELLSAVRDSVKERNQERLVIVTHDTDIRPFVRRLIELEFPRIMVLSSNELKPDLRGNVSGVITYTK</sequence>
<keyword evidence="4 10" id="KW-0812">Transmembrane</keyword>
<dbReference type="EMBL" id="AYTS01000079">
    <property type="protein sequence ID" value="OOP56464.1"/>
    <property type="molecule type" value="Genomic_DNA"/>
</dbReference>
<evidence type="ECO:0000256" key="2">
    <source>
        <dbReference type="ARBA" id="ARBA00008835"/>
    </source>
</evidence>
<dbReference type="PROSITE" id="PS50005">
    <property type="entry name" value="TPR"/>
    <property type="match status" value="1"/>
</dbReference>
<evidence type="ECO:0000313" key="12">
    <source>
        <dbReference type="Proteomes" id="UP000189681"/>
    </source>
</evidence>
<evidence type="ECO:0000256" key="3">
    <source>
        <dbReference type="ARBA" id="ARBA00022475"/>
    </source>
</evidence>
<proteinExistence type="inferred from homology"/>
<feature type="repeat" description="TPR" evidence="7">
    <location>
        <begin position="1220"/>
        <end position="1253"/>
    </location>
</feature>
<dbReference type="Gene3D" id="1.10.8.540">
    <property type="entry name" value="FHIPEP family, domain 3"/>
    <property type="match status" value="1"/>
</dbReference>
<dbReference type="InterPro" id="IPR019734">
    <property type="entry name" value="TPR_rpt"/>
</dbReference>
<feature type="transmembrane region" description="Helical" evidence="10">
    <location>
        <begin position="69"/>
        <end position="92"/>
    </location>
</feature>
<dbReference type="Gene3D" id="3.40.50.12790">
    <property type="entry name" value="FHIPEP family, domain 4"/>
    <property type="match status" value="1"/>
</dbReference>
<keyword evidence="6 10" id="KW-0472">Membrane</keyword>
<gene>
    <name evidence="11" type="ORF">AYP45_08915</name>
</gene>
<protein>
    <recommendedName>
        <fullName evidence="13">Tetratricopeptide repeat protein</fullName>
    </recommendedName>
</protein>
<dbReference type="Pfam" id="PF00771">
    <property type="entry name" value="FHIPEP"/>
    <property type="match status" value="1"/>
</dbReference>
<evidence type="ECO:0000313" key="11">
    <source>
        <dbReference type="EMBL" id="OOP56464.1"/>
    </source>
</evidence>
<dbReference type="InterPro" id="IPR001712">
    <property type="entry name" value="T3SS_FHIPEP"/>
</dbReference>
<comment type="similarity">
    <text evidence="2">Belongs to the FHIPEP (flagella/HR/invasion proteins export pore) family.</text>
</comment>
<evidence type="ECO:0000256" key="7">
    <source>
        <dbReference type="PROSITE-ProRule" id="PRU00339"/>
    </source>
</evidence>
<dbReference type="SUPFAM" id="SSF48452">
    <property type="entry name" value="TPR-like"/>
    <property type="match status" value="2"/>
</dbReference>
<keyword evidence="5 10" id="KW-1133">Transmembrane helix</keyword>
<evidence type="ECO:0000256" key="4">
    <source>
        <dbReference type="ARBA" id="ARBA00022692"/>
    </source>
</evidence>
<dbReference type="Pfam" id="PF13181">
    <property type="entry name" value="TPR_8"/>
    <property type="match status" value="1"/>
</dbReference>
<dbReference type="GO" id="GO:0005886">
    <property type="term" value="C:plasma membrane"/>
    <property type="evidence" value="ECO:0007669"/>
    <property type="project" value="UniProtKB-SubCell"/>
</dbReference>
<dbReference type="Gene3D" id="3.40.30.60">
    <property type="entry name" value="FHIPEP family, domain 1"/>
    <property type="match status" value="1"/>
</dbReference>